<dbReference type="PANTHER" id="PTHR13778:SF47">
    <property type="entry name" value="LIPOPOLYSACCHARIDE 1,3-GALACTOSYLTRANSFERASE"/>
    <property type="match status" value="1"/>
</dbReference>
<dbReference type="CDD" id="cd04194">
    <property type="entry name" value="GT8_A4GalT_like"/>
    <property type="match status" value="1"/>
</dbReference>
<keyword evidence="2" id="KW-0808">Transferase</keyword>
<evidence type="ECO:0000313" key="5">
    <source>
        <dbReference type="Proteomes" id="UP000197334"/>
    </source>
</evidence>
<keyword evidence="1" id="KW-0328">Glycosyltransferase</keyword>
<gene>
    <name evidence="4" type="ORF">JI62_00130</name>
</gene>
<dbReference type="Pfam" id="PF01501">
    <property type="entry name" value="Glyco_transf_8"/>
    <property type="match status" value="1"/>
</dbReference>
<dbReference type="RefSeq" id="WP_088698220.1">
    <property type="nucleotide sequence ID" value="NZ_JPUA01000001.1"/>
</dbReference>
<comment type="caution">
    <text evidence="4">The sequence shown here is derived from an EMBL/GenBank/DDBJ whole genome shotgun (WGS) entry which is preliminary data.</text>
</comment>
<dbReference type="EMBL" id="JPUA01000001">
    <property type="protein sequence ID" value="OWV31605.1"/>
    <property type="molecule type" value="Genomic_DNA"/>
</dbReference>
<keyword evidence="3" id="KW-0479">Metal-binding</keyword>
<dbReference type="Proteomes" id="UP000197334">
    <property type="component" value="Unassembled WGS sequence"/>
</dbReference>
<dbReference type="InterPro" id="IPR029044">
    <property type="entry name" value="Nucleotide-diphossugar_trans"/>
</dbReference>
<dbReference type="AlphaFoldDB" id="A0A246S570"/>
<evidence type="ECO:0000313" key="4">
    <source>
        <dbReference type="EMBL" id="OWV31605.1"/>
    </source>
</evidence>
<proteinExistence type="predicted"/>
<dbReference type="InterPro" id="IPR050748">
    <property type="entry name" value="Glycosyltrans_8_dom-fam"/>
</dbReference>
<dbReference type="SUPFAM" id="SSF53448">
    <property type="entry name" value="Nucleotide-diphospho-sugar transferases"/>
    <property type="match status" value="1"/>
</dbReference>
<dbReference type="OrthoDB" id="9807549at2"/>
<name>A0A246S570_9GAMM</name>
<sequence>MNIVLCADESYARYGSVVMASVIAHAINIEQIHFFMLTPGMSEETKNCLRESVERSGAALDVIDVDVAALQGFKAGRFGIAALLRLLMHRYLPADCKRIIYLDCDLLVRSDLSELWSMPLNGHTAAATINLYSSSSRGARKLPDDYFNSGVMLVDMTAWREKCVGERALAYLEREGDNFQYPDQDALNRVLEGDWCWLPAEWNFQPTAYAAVEKRYPHLFTHMASLETAIRHPRIVHFIGSVKPWHAKCVHPFQEDFIAYSRHTAWPIDSKALASSLSWTERIRMAFKQPKIRRRRRLTQA</sequence>
<dbReference type="GO" id="GO:0046872">
    <property type="term" value="F:metal ion binding"/>
    <property type="evidence" value="ECO:0007669"/>
    <property type="project" value="UniProtKB-KW"/>
</dbReference>
<evidence type="ECO:0000256" key="3">
    <source>
        <dbReference type="ARBA" id="ARBA00022723"/>
    </source>
</evidence>
<organism evidence="4 5">
    <name type="scientific">Halomonas campaniensis</name>
    <dbReference type="NCBI Taxonomy" id="213554"/>
    <lineage>
        <taxon>Bacteria</taxon>
        <taxon>Pseudomonadati</taxon>
        <taxon>Pseudomonadota</taxon>
        <taxon>Gammaproteobacteria</taxon>
        <taxon>Oceanospirillales</taxon>
        <taxon>Halomonadaceae</taxon>
        <taxon>Halomonas</taxon>
    </lineage>
</organism>
<accession>A0A246S570</accession>
<keyword evidence="5" id="KW-1185">Reference proteome</keyword>
<dbReference type="InterPro" id="IPR002495">
    <property type="entry name" value="Glyco_trans_8"/>
</dbReference>
<protein>
    <recommendedName>
        <fullName evidence="6">Glycosyltransferase family 8 protein</fullName>
    </recommendedName>
</protein>
<evidence type="ECO:0000256" key="1">
    <source>
        <dbReference type="ARBA" id="ARBA00022676"/>
    </source>
</evidence>
<dbReference type="Gene3D" id="3.90.550.10">
    <property type="entry name" value="Spore Coat Polysaccharide Biosynthesis Protein SpsA, Chain A"/>
    <property type="match status" value="1"/>
</dbReference>
<evidence type="ECO:0008006" key="6">
    <source>
        <dbReference type="Google" id="ProtNLM"/>
    </source>
</evidence>
<dbReference type="PANTHER" id="PTHR13778">
    <property type="entry name" value="GLYCOSYLTRANSFERASE 8 DOMAIN-CONTAINING PROTEIN"/>
    <property type="match status" value="1"/>
</dbReference>
<evidence type="ECO:0000256" key="2">
    <source>
        <dbReference type="ARBA" id="ARBA00022679"/>
    </source>
</evidence>
<dbReference type="GO" id="GO:0016757">
    <property type="term" value="F:glycosyltransferase activity"/>
    <property type="evidence" value="ECO:0007669"/>
    <property type="project" value="UniProtKB-KW"/>
</dbReference>
<reference evidence="4 5" key="1">
    <citation type="submission" date="2014-08" db="EMBL/GenBank/DDBJ databases">
        <title>Draft genome sequence of a novel L-asparaginase producing marine bacterium, Halomonas campaniensis.</title>
        <authorList>
            <person name="Sundarakrishnan B."/>
            <person name="Moushumi Priya A."/>
            <person name="Raman G."/>
            <person name="Sakthivel N."/>
            <person name="Park S."/>
            <person name="Jayachandran S."/>
        </authorList>
    </citation>
    <scope>NUCLEOTIDE SEQUENCE [LARGE SCALE GENOMIC DNA]</scope>
    <source>
        <strain evidence="4 5">SK03</strain>
    </source>
</reference>